<keyword evidence="2" id="KW-1185">Reference proteome</keyword>
<sequence>MSDIVIQLHAARAASEKEAELDRQVIRLQIQLGALIDHIVAEAMFLWLSRHETSPTDKQIADEEARLRRHYTGVAAAATQGRRAQP</sequence>
<name>A0ABQ3MU62_9PSEU</name>
<evidence type="ECO:0000313" key="2">
    <source>
        <dbReference type="Proteomes" id="UP000605568"/>
    </source>
</evidence>
<dbReference type="EMBL" id="BNAR01000018">
    <property type="protein sequence ID" value="GHH57523.1"/>
    <property type="molecule type" value="Genomic_DNA"/>
</dbReference>
<reference evidence="2" key="1">
    <citation type="journal article" date="2019" name="Int. J. Syst. Evol. Microbiol.">
        <title>The Global Catalogue of Microorganisms (GCM) 10K type strain sequencing project: providing services to taxonomists for standard genome sequencing and annotation.</title>
        <authorList>
            <consortium name="The Broad Institute Genomics Platform"/>
            <consortium name="The Broad Institute Genome Sequencing Center for Infectious Disease"/>
            <person name="Wu L."/>
            <person name="Ma J."/>
        </authorList>
    </citation>
    <scope>NUCLEOTIDE SEQUENCE [LARGE SCALE GENOMIC DNA]</scope>
    <source>
        <strain evidence="2">CGMCC 4.7367</strain>
    </source>
</reference>
<gene>
    <name evidence="1" type="ORF">GCM10017774_77160</name>
</gene>
<dbReference type="Proteomes" id="UP000605568">
    <property type="component" value="Unassembled WGS sequence"/>
</dbReference>
<organism evidence="1 2">
    <name type="scientific">Lentzea cavernae</name>
    <dbReference type="NCBI Taxonomy" id="2020703"/>
    <lineage>
        <taxon>Bacteria</taxon>
        <taxon>Bacillati</taxon>
        <taxon>Actinomycetota</taxon>
        <taxon>Actinomycetes</taxon>
        <taxon>Pseudonocardiales</taxon>
        <taxon>Pseudonocardiaceae</taxon>
        <taxon>Lentzea</taxon>
    </lineage>
</organism>
<protein>
    <submittedName>
        <fullName evidence="1">Uncharacterized protein</fullName>
    </submittedName>
</protein>
<evidence type="ECO:0000313" key="1">
    <source>
        <dbReference type="EMBL" id="GHH57523.1"/>
    </source>
</evidence>
<accession>A0ABQ3MU62</accession>
<dbReference type="RefSeq" id="WP_191304356.1">
    <property type="nucleotide sequence ID" value="NZ_BNAR01000018.1"/>
</dbReference>
<comment type="caution">
    <text evidence="1">The sequence shown here is derived from an EMBL/GenBank/DDBJ whole genome shotgun (WGS) entry which is preliminary data.</text>
</comment>
<proteinExistence type="predicted"/>